<accession>A0A653CB53</accession>
<reference evidence="2 3" key="1">
    <citation type="submission" date="2019-01" db="EMBL/GenBank/DDBJ databases">
        <authorList>
            <person name="Sayadi A."/>
        </authorList>
    </citation>
    <scope>NUCLEOTIDE SEQUENCE [LARGE SCALE GENOMIC DNA]</scope>
</reference>
<gene>
    <name evidence="2" type="ORF">CALMAC_LOCUS7712</name>
</gene>
<name>A0A653CB53_CALMS</name>
<evidence type="ECO:0000256" key="1">
    <source>
        <dbReference type="SAM" id="MobiDB-lite"/>
    </source>
</evidence>
<protein>
    <submittedName>
        <fullName evidence="2">Uncharacterized protein</fullName>
    </submittedName>
</protein>
<feature type="region of interest" description="Disordered" evidence="1">
    <location>
        <begin position="138"/>
        <end position="170"/>
    </location>
</feature>
<proteinExistence type="predicted"/>
<evidence type="ECO:0000313" key="3">
    <source>
        <dbReference type="Proteomes" id="UP000410492"/>
    </source>
</evidence>
<evidence type="ECO:0000313" key="2">
    <source>
        <dbReference type="EMBL" id="VEN45171.1"/>
    </source>
</evidence>
<keyword evidence="3" id="KW-1185">Reference proteome</keyword>
<sequence>MIMIVYREHDSHREIKSVGRCEVVQRNHYCREMIVDDFAFRQSNVKLGGPGKIVQIDESKFGRCQQHDAHGSQKGECSELKVLEHVKELHTGKIVIHDYWPFETEGDPLELLLRLERSGGPLLLVTVVSVNRSVRSGYPETRQSQGEVREEKGKEGRRRAKRRKLVSWRV</sequence>
<feature type="compositionally biased region" description="Basic residues" evidence="1">
    <location>
        <begin position="155"/>
        <end position="170"/>
    </location>
</feature>
<dbReference type="Proteomes" id="UP000410492">
    <property type="component" value="Unassembled WGS sequence"/>
</dbReference>
<dbReference type="EMBL" id="CAACVG010007391">
    <property type="protein sequence ID" value="VEN45171.1"/>
    <property type="molecule type" value="Genomic_DNA"/>
</dbReference>
<dbReference type="AlphaFoldDB" id="A0A653CB53"/>
<dbReference type="OrthoDB" id="424490at2759"/>
<organism evidence="2 3">
    <name type="scientific">Callosobruchus maculatus</name>
    <name type="common">Southern cowpea weevil</name>
    <name type="synonym">Pulse bruchid</name>
    <dbReference type="NCBI Taxonomy" id="64391"/>
    <lineage>
        <taxon>Eukaryota</taxon>
        <taxon>Metazoa</taxon>
        <taxon>Ecdysozoa</taxon>
        <taxon>Arthropoda</taxon>
        <taxon>Hexapoda</taxon>
        <taxon>Insecta</taxon>
        <taxon>Pterygota</taxon>
        <taxon>Neoptera</taxon>
        <taxon>Endopterygota</taxon>
        <taxon>Coleoptera</taxon>
        <taxon>Polyphaga</taxon>
        <taxon>Cucujiformia</taxon>
        <taxon>Chrysomeloidea</taxon>
        <taxon>Chrysomelidae</taxon>
        <taxon>Bruchinae</taxon>
        <taxon>Bruchini</taxon>
        <taxon>Callosobruchus</taxon>
    </lineage>
</organism>